<accession>A0A0E3ZZZ2</accession>
<evidence type="ECO:0000259" key="3">
    <source>
        <dbReference type="Pfam" id="PF02397"/>
    </source>
</evidence>
<dbReference type="EMBL" id="CP010429">
    <property type="protein sequence ID" value="AKD58438.1"/>
    <property type="molecule type" value="Genomic_DNA"/>
</dbReference>
<dbReference type="AlphaFoldDB" id="A0A0E3ZZZ2"/>
<keyword evidence="5" id="KW-1185">Reference proteome</keyword>
<feature type="domain" description="Bacterial sugar transferase" evidence="3">
    <location>
        <begin position="135"/>
        <end position="375"/>
    </location>
</feature>
<gene>
    <name evidence="4" type="ORF">SD10_09995</name>
</gene>
<comment type="similarity">
    <text evidence="1">Belongs to the bacterial sugar transferase family.</text>
</comment>
<evidence type="ECO:0000313" key="4">
    <source>
        <dbReference type="EMBL" id="AKD58438.1"/>
    </source>
</evidence>
<evidence type="ECO:0000313" key="5">
    <source>
        <dbReference type="Proteomes" id="UP000033054"/>
    </source>
</evidence>
<proteinExistence type="inferred from homology"/>
<sequence>MEDDLIANRIASLVGSGHSIVRFKEINESERWLTDNQQVDLIITDRTNGDVMVSLVRNKRDYRLVPFLIVSRLGESPLEQATLATGVTDLLAINEDNYRIQTKISYYLSLSDQIRTFDNARPITTPTQFRLPWWKRFLDISVSFTILLLLSPMLLVVAIVIVLDSKGPVIYRSKRAGANFHVFNMYKFRTMKVEADQLLGQLASNNIYDKTDHKSDVSINGSITCSACEANGVPCQKLLFDHDRHICEKHYLQETQGKAKFMKFRNDPRITRIGTFLRNSSIDELPQLVNILVGDMSLVGNRPLPLYEAEKLTSDEFAKRFAGPAGLTGLWQVKKRGKGQGPMSDKERTLLDIEYSTTFSFKTDALIIWQTIFSLWQKENV</sequence>
<organism evidence="4 5">
    <name type="scientific">Spirosoma radiotolerans</name>
    <dbReference type="NCBI Taxonomy" id="1379870"/>
    <lineage>
        <taxon>Bacteria</taxon>
        <taxon>Pseudomonadati</taxon>
        <taxon>Bacteroidota</taxon>
        <taxon>Cytophagia</taxon>
        <taxon>Cytophagales</taxon>
        <taxon>Cytophagaceae</taxon>
        <taxon>Spirosoma</taxon>
    </lineage>
</organism>
<dbReference type="PANTHER" id="PTHR30576">
    <property type="entry name" value="COLANIC BIOSYNTHESIS UDP-GLUCOSE LIPID CARRIER TRANSFERASE"/>
    <property type="match status" value="1"/>
</dbReference>
<evidence type="ECO:0000256" key="2">
    <source>
        <dbReference type="SAM" id="Phobius"/>
    </source>
</evidence>
<keyword evidence="2" id="KW-0472">Membrane</keyword>
<dbReference type="Pfam" id="PF02397">
    <property type="entry name" value="Bac_transf"/>
    <property type="match status" value="1"/>
</dbReference>
<evidence type="ECO:0000256" key="1">
    <source>
        <dbReference type="ARBA" id="ARBA00006464"/>
    </source>
</evidence>
<dbReference type="PANTHER" id="PTHR30576:SF0">
    <property type="entry name" value="UNDECAPRENYL-PHOSPHATE N-ACETYLGALACTOSAMINYL 1-PHOSPHATE TRANSFERASE-RELATED"/>
    <property type="match status" value="1"/>
</dbReference>
<keyword evidence="2" id="KW-1133">Transmembrane helix</keyword>
<dbReference type="Proteomes" id="UP000033054">
    <property type="component" value="Chromosome"/>
</dbReference>
<dbReference type="PATRIC" id="fig|1379870.5.peg.2171"/>
<protein>
    <recommendedName>
        <fullName evidence="3">Bacterial sugar transferase domain-containing protein</fullName>
    </recommendedName>
</protein>
<dbReference type="HOGENOM" id="CLU_024920_1_3_10"/>
<dbReference type="STRING" id="1379870.SD10_09995"/>
<dbReference type="GO" id="GO:0016780">
    <property type="term" value="F:phosphotransferase activity, for other substituted phosphate groups"/>
    <property type="evidence" value="ECO:0007669"/>
    <property type="project" value="TreeGrafter"/>
</dbReference>
<dbReference type="KEGG" id="srd:SD10_09995"/>
<dbReference type="InterPro" id="IPR003362">
    <property type="entry name" value="Bact_transf"/>
</dbReference>
<reference evidence="4 5" key="1">
    <citation type="journal article" date="2014" name="Curr. Microbiol.">
        <title>Spirosoma radiotolerans sp. nov., a gamma-radiation-resistant bacterium isolated from gamma ray-irradiated soil.</title>
        <authorList>
            <person name="Lee J.J."/>
            <person name="Srinivasan S."/>
            <person name="Lim S."/>
            <person name="Joe M."/>
            <person name="Im S."/>
            <person name="Bae S.I."/>
            <person name="Park K.R."/>
            <person name="Han J.H."/>
            <person name="Park S.H."/>
            <person name="Joo B.M."/>
            <person name="Park S.J."/>
            <person name="Kim M.K."/>
        </authorList>
    </citation>
    <scope>NUCLEOTIDE SEQUENCE [LARGE SCALE GENOMIC DNA]</scope>
    <source>
        <strain evidence="4 5">DG5A</strain>
    </source>
</reference>
<feature type="transmembrane region" description="Helical" evidence="2">
    <location>
        <begin position="137"/>
        <end position="163"/>
    </location>
</feature>
<keyword evidence="2" id="KW-0812">Transmembrane</keyword>
<name>A0A0E3ZZZ2_9BACT</name>